<protein>
    <submittedName>
        <fullName evidence="2">Uncharacterized protein</fullName>
    </submittedName>
</protein>
<feature type="chain" id="PRO_5018656120" evidence="1">
    <location>
        <begin position="21"/>
        <end position="160"/>
    </location>
</feature>
<dbReference type="OMA" id="CHYELVS"/>
<dbReference type="PANTHER" id="PTHR38564">
    <property type="entry name" value="SI:CH73-250A16.5-RELATED"/>
    <property type="match status" value="1"/>
</dbReference>
<accession>A0A3Q2D1X1</accession>
<feature type="signal peptide" evidence="1">
    <location>
        <begin position="1"/>
        <end position="20"/>
    </location>
</feature>
<sequence length="160" mass="16886">MKTVLLVSALIAGVIGSMSAIPVSYNAFCNSLWLFEMPCAKISATLIKQIEAFSPANGCDKCHYELVSTLPVLINANHTSPDGLQAENITFVLSPGTMGSGCHVSAQSLSQNFTSFAKDGVNYCNLYDLLTASNLTSSAGFTEMTNPWACPGFGLATCKS</sequence>
<evidence type="ECO:0000313" key="3">
    <source>
        <dbReference type="Proteomes" id="UP000265020"/>
    </source>
</evidence>
<proteinExistence type="predicted"/>
<dbReference type="AlphaFoldDB" id="A0A3Q2D1X1"/>
<dbReference type="GeneTree" id="ENSGT00940000175258"/>
<evidence type="ECO:0000256" key="1">
    <source>
        <dbReference type="SAM" id="SignalP"/>
    </source>
</evidence>
<name>A0A3Q2D1X1_CYPVA</name>
<keyword evidence="3" id="KW-1185">Reference proteome</keyword>
<dbReference type="Ensembl" id="ENSCVAT00000019743.1">
    <property type="protein sequence ID" value="ENSCVAP00000012476.1"/>
    <property type="gene ID" value="ENSCVAG00000014888.1"/>
</dbReference>
<keyword evidence="1" id="KW-0732">Signal</keyword>
<reference evidence="2" key="2">
    <citation type="submission" date="2025-09" db="UniProtKB">
        <authorList>
            <consortium name="Ensembl"/>
        </authorList>
    </citation>
    <scope>IDENTIFICATION</scope>
</reference>
<organism evidence="2 3">
    <name type="scientific">Cyprinodon variegatus</name>
    <name type="common">Sheepshead minnow</name>
    <dbReference type="NCBI Taxonomy" id="28743"/>
    <lineage>
        <taxon>Eukaryota</taxon>
        <taxon>Metazoa</taxon>
        <taxon>Chordata</taxon>
        <taxon>Craniata</taxon>
        <taxon>Vertebrata</taxon>
        <taxon>Euteleostomi</taxon>
        <taxon>Actinopterygii</taxon>
        <taxon>Neopterygii</taxon>
        <taxon>Teleostei</taxon>
        <taxon>Neoteleostei</taxon>
        <taxon>Acanthomorphata</taxon>
        <taxon>Ovalentaria</taxon>
        <taxon>Atherinomorphae</taxon>
        <taxon>Cyprinodontiformes</taxon>
        <taxon>Cyprinodontidae</taxon>
        <taxon>Cyprinodon</taxon>
    </lineage>
</organism>
<dbReference type="PANTHER" id="PTHR38564:SF2">
    <property type="entry name" value="WU:FC46H12 PRECURSOR"/>
    <property type="match status" value="1"/>
</dbReference>
<reference evidence="2" key="1">
    <citation type="submission" date="2025-08" db="UniProtKB">
        <authorList>
            <consortium name="Ensembl"/>
        </authorList>
    </citation>
    <scope>IDENTIFICATION</scope>
</reference>
<evidence type="ECO:0000313" key="2">
    <source>
        <dbReference type="Ensembl" id="ENSCVAP00000012476.1"/>
    </source>
</evidence>
<dbReference type="Proteomes" id="UP000265020">
    <property type="component" value="Unassembled WGS sequence"/>
</dbReference>